<dbReference type="Pfam" id="PF02875">
    <property type="entry name" value="Mur_ligase_C"/>
    <property type="match status" value="1"/>
</dbReference>
<feature type="domain" description="Mur ligase C-terminal" evidence="4">
    <location>
        <begin position="231"/>
        <end position="350"/>
    </location>
</feature>
<dbReference type="SUPFAM" id="SSF53623">
    <property type="entry name" value="MurD-like peptide ligases, catalytic domain"/>
    <property type="match status" value="1"/>
</dbReference>
<keyword evidence="3" id="KW-0067">ATP-binding</keyword>
<name>A0ABV8H1H9_9BACI</name>
<evidence type="ECO:0000259" key="4">
    <source>
        <dbReference type="Pfam" id="PF02875"/>
    </source>
</evidence>
<dbReference type="Gene3D" id="3.90.190.20">
    <property type="entry name" value="Mur ligase, C-terminal domain"/>
    <property type="match status" value="1"/>
</dbReference>
<sequence length="367" mass="40681">MEKTLYLSIPTIGVTGSFGKTTVKEITAKILSVKYETFKSSKNFNLVGATKNHIKKINDSHEAVVIEMAMSKKGRGKGHCTVIQPNIGVITAVGHAHFERFSSINDVALSKSEMMRYMKPEGTLYLSNDDENSKLIDTQYFPGEIIKVGLSEGSDYRATNIRFNKKGMEFEVVLNGKSEAMFVPLLGEHSVVNSLFAIGIADKLGLTPDEIREGLGSVELPRGRLTLDYLEGNRTIIDDSYNANPVSMVSGLKVLNKYINSPKKIALLGDMVEMGSYTQEGHGKVGKSLIDFNLDKVFLYGDSSKWILKEAEETGFPKEKLFHFSDMDQLIEEVEKSFTSDTALLIKASRATKLDLVVKHLLSKFSN</sequence>
<dbReference type="InterPro" id="IPR036615">
    <property type="entry name" value="Mur_ligase_C_dom_sf"/>
</dbReference>
<evidence type="ECO:0000256" key="1">
    <source>
        <dbReference type="ARBA" id="ARBA00022598"/>
    </source>
</evidence>
<organism evidence="6 7">
    <name type="scientific">Oceanobacillus longus</name>
    <dbReference type="NCBI Taxonomy" id="930120"/>
    <lineage>
        <taxon>Bacteria</taxon>
        <taxon>Bacillati</taxon>
        <taxon>Bacillota</taxon>
        <taxon>Bacilli</taxon>
        <taxon>Bacillales</taxon>
        <taxon>Bacillaceae</taxon>
        <taxon>Oceanobacillus</taxon>
    </lineage>
</organism>
<dbReference type="Gene3D" id="3.40.1190.10">
    <property type="entry name" value="Mur-like, catalytic domain"/>
    <property type="match status" value="1"/>
</dbReference>
<dbReference type="EMBL" id="JBHSAO010000011">
    <property type="protein sequence ID" value="MFC4025031.1"/>
    <property type="molecule type" value="Genomic_DNA"/>
</dbReference>
<feature type="domain" description="Mur ligase central" evidence="5">
    <location>
        <begin position="14"/>
        <end position="201"/>
    </location>
</feature>
<accession>A0ABV8H1H9</accession>
<dbReference type="EC" id="6.3.2.10" evidence="6"/>
<dbReference type="Pfam" id="PF08245">
    <property type="entry name" value="Mur_ligase_M"/>
    <property type="match status" value="1"/>
</dbReference>
<evidence type="ECO:0000256" key="2">
    <source>
        <dbReference type="ARBA" id="ARBA00022741"/>
    </source>
</evidence>
<evidence type="ECO:0000256" key="3">
    <source>
        <dbReference type="ARBA" id="ARBA00022840"/>
    </source>
</evidence>
<dbReference type="PANTHER" id="PTHR43024:SF1">
    <property type="entry name" value="UDP-N-ACETYLMURAMOYL-TRIPEPTIDE--D-ALANYL-D-ALANINE LIGASE"/>
    <property type="match status" value="1"/>
</dbReference>
<evidence type="ECO:0000313" key="7">
    <source>
        <dbReference type="Proteomes" id="UP001595772"/>
    </source>
</evidence>
<dbReference type="Proteomes" id="UP001595772">
    <property type="component" value="Unassembled WGS sequence"/>
</dbReference>
<evidence type="ECO:0000313" key="6">
    <source>
        <dbReference type="EMBL" id="MFC4025031.1"/>
    </source>
</evidence>
<keyword evidence="2" id="KW-0547">Nucleotide-binding</keyword>
<dbReference type="GO" id="GO:0047480">
    <property type="term" value="F:UDP-N-acetylmuramoyl-tripeptide-D-alanyl-D-alanine ligase activity"/>
    <property type="evidence" value="ECO:0007669"/>
    <property type="project" value="UniProtKB-EC"/>
</dbReference>
<comment type="caution">
    <text evidence="6">The sequence shown here is derived from an EMBL/GenBank/DDBJ whole genome shotgun (WGS) entry which is preliminary data.</text>
</comment>
<keyword evidence="7" id="KW-1185">Reference proteome</keyword>
<reference evidence="7" key="1">
    <citation type="journal article" date="2019" name="Int. J. Syst. Evol. Microbiol.">
        <title>The Global Catalogue of Microorganisms (GCM) 10K type strain sequencing project: providing services to taxonomists for standard genome sequencing and annotation.</title>
        <authorList>
            <consortium name="The Broad Institute Genomics Platform"/>
            <consortium name="The Broad Institute Genome Sequencing Center for Infectious Disease"/>
            <person name="Wu L."/>
            <person name="Ma J."/>
        </authorList>
    </citation>
    <scope>NUCLEOTIDE SEQUENCE [LARGE SCALE GENOMIC DNA]</scope>
    <source>
        <strain evidence="7">IBRC-M 10703</strain>
    </source>
</reference>
<proteinExistence type="predicted"/>
<evidence type="ECO:0000259" key="5">
    <source>
        <dbReference type="Pfam" id="PF08245"/>
    </source>
</evidence>
<dbReference type="PANTHER" id="PTHR43024">
    <property type="entry name" value="UDP-N-ACETYLMURAMOYL-TRIPEPTIDE--D-ALANYL-D-ALANINE LIGASE"/>
    <property type="match status" value="1"/>
</dbReference>
<dbReference type="InterPro" id="IPR051046">
    <property type="entry name" value="MurCDEF_CellWall_CoF430Synth"/>
</dbReference>
<dbReference type="InterPro" id="IPR036565">
    <property type="entry name" value="Mur-like_cat_sf"/>
</dbReference>
<dbReference type="InterPro" id="IPR004101">
    <property type="entry name" value="Mur_ligase_C"/>
</dbReference>
<protein>
    <submittedName>
        <fullName evidence="6">UDP-N-acetylmuramoyl-tripeptide--D-alanyl-D-alanine ligase</fullName>
        <ecNumber evidence="6">6.3.2.10</ecNumber>
    </submittedName>
</protein>
<dbReference type="InterPro" id="IPR013221">
    <property type="entry name" value="Mur_ligase_cen"/>
</dbReference>
<dbReference type="RefSeq" id="WP_379497530.1">
    <property type="nucleotide sequence ID" value="NZ_JBHSAO010000011.1"/>
</dbReference>
<keyword evidence="1 6" id="KW-0436">Ligase</keyword>
<dbReference type="SUPFAM" id="SSF53244">
    <property type="entry name" value="MurD-like peptide ligases, peptide-binding domain"/>
    <property type="match status" value="1"/>
</dbReference>
<gene>
    <name evidence="6" type="primary">murF</name>
    <name evidence="6" type="ORF">ACFOUV_14650</name>
</gene>